<name>A0A484BED8_DRONA</name>
<dbReference type="EMBL" id="LSRL02000060">
    <property type="protein sequence ID" value="TDG46360.1"/>
    <property type="molecule type" value="Genomic_DNA"/>
</dbReference>
<evidence type="ECO:0000313" key="2">
    <source>
        <dbReference type="Proteomes" id="UP000295192"/>
    </source>
</evidence>
<protein>
    <submittedName>
        <fullName evidence="1">Uncharacterized protein</fullName>
    </submittedName>
</protein>
<evidence type="ECO:0000313" key="1">
    <source>
        <dbReference type="EMBL" id="TDG46360.1"/>
    </source>
</evidence>
<sequence>MQGVDRGVLLTLPNGIDKVQISPRLLYRKLDGQSMARRNAVDLARKLLIKLNLEHMIYNLNQAKIMENNKLLIEMQTYLQALAVVKAWNRQVLENDSSCGPVCVNSDYELVQTEMNFFNSNDIQYRTNK</sequence>
<dbReference type="OMA" id="IEIATTW"/>
<organism evidence="1 2">
    <name type="scientific">Drosophila navojoa</name>
    <name type="common">Fruit fly</name>
    <dbReference type="NCBI Taxonomy" id="7232"/>
    <lineage>
        <taxon>Eukaryota</taxon>
        <taxon>Metazoa</taxon>
        <taxon>Ecdysozoa</taxon>
        <taxon>Arthropoda</taxon>
        <taxon>Hexapoda</taxon>
        <taxon>Insecta</taxon>
        <taxon>Pterygota</taxon>
        <taxon>Neoptera</taxon>
        <taxon>Endopterygota</taxon>
        <taxon>Diptera</taxon>
        <taxon>Brachycera</taxon>
        <taxon>Muscomorpha</taxon>
        <taxon>Ephydroidea</taxon>
        <taxon>Drosophilidae</taxon>
        <taxon>Drosophila</taxon>
    </lineage>
</organism>
<dbReference type="Proteomes" id="UP000295192">
    <property type="component" value="Unassembled WGS sequence"/>
</dbReference>
<gene>
    <name evidence="1" type="ORF">AWZ03_007249</name>
</gene>
<proteinExistence type="predicted"/>
<comment type="caution">
    <text evidence="1">The sequence shown here is derived from an EMBL/GenBank/DDBJ whole genome shotgun (WGS) entry which is preliminary data.</text>
</comment>
<reference evidence="1 2" key="1">
    <citation type="journal article" date="2019" name="J. Hered.">
        <title>An Improved Genome Assembly for Drosophila navojoa, the Basal Species in the mojavensis Cluster.</title>
        <authorList>
            <person name="Vanderlinde T."/>
            <person name="Dupim E.G."/>
            <person name="Nazario-Yepiz N.O."/>
            <person name="Carvalho A.B."/>
        </authorList>
    </citation>
    <scope>NUCLEOTIDE SEQUENCE [LARGE SCALE GENOMIC DNA]</scope>
    <source>
        <strain evidence="1">Navoj_Jal97</strain>
        <tissue evidence="1">Whole organism</tissue>
    </source>
</reference>
<keyword evidence="2" id="KW-1185">Reference proteome</keyword>
<accession>A0A484BED8</accession>
<dbReference type="AlphaFoldDB" id="A0A484BED8"/>